<dbReference type="RefSeq" id="WP_069961756.1">
    <property type="nucleotide sequence ID" value="NZ_CP016094.1"/>
</dbReference>
<dbReference type="InterPro" id="IPR036388">
    <property type="entry name" value="WH-like_DNA-bd_sf"/>
</dbReference>
<evidence type="ECO:0000259" key="1">
    <source>
        <dbReference type="Pfam" id="PF03551"/>
    </source>
</evidence>
<dbReference type="InterPro" id="IPR005149">
    <property type="entry name" value="Tscrpt_reg_PadR_N"/>
</dbReference>
<dbReference type="InterPro" id="IPR052509">
    <property type="entry name" value="Metal_resp_DNA-bind_regulator"/>
</dbReference>
<dbReference type="NCBIfam" id="TIGR03433">
    <property type="entry name" value="padR_acidobact"/>
    <property type="match status" value="1"/>
</dbReference>
<accession>A0A1D8AUF3</accession>
<dbReference type="InterPro" id="IPR017799">
    <property type="entry name" value="Tscrpt_reg_PadR_acidobac-type"/>
</dbReference>
<dbReference type="KEGG" id="obg:Verru16b_01579"/>
<dbReference type="AlphaFoldDB" id="A0A1D8AUF3"/>
<keyword evidence="3" id="KW-1185">Reference proteome</keyword>
<protein>
    <submittedName>
        <fullName evidence="2">Lineage-specific thermal regulator protein</fullName>
    </submittedName>
</protein>
<gene>
    <name evidence="2" type="ORF">Verru16b_01579</name>
</gene>
<organism evidence="2 3">
    <name type="scientific">Lacunisphaera limnophila</name>
    <dbReference type="NCBI Taxonomy" id="1838286"/>
    <lineage>
        <taxon>Bacteria</taxon>
        <taxon>Pseudomonadati</taxon>
        <taxon>Verrucomicrobiota</taxon>
        <taxon>Opitutia</taxon>
        <taxon>Opitutales</taxon>
        <taxon>Opitutaceae</taxon>
        <taxon>Lacunisphaera</taxon>
    </lineage>
</organism>
<evidence type="ECO:0000313" key="3">
    <source>
        <dbReference type="Proteomes" id="UP000095228"/>
    </source>
</evidence>
<name>A0A1D8AUF3_9BACT</name>
<feature type="domain" description="Transcription regulator PadR N-terminal" evidence="1">
    <location>
        <begin position="16"/>
        <end position="89"/>
    </location>
</feature>
<dbReference type="InterPro" id="IPR036390">
    <property type="entry name" value="WH_DNA-bd_sf"/>
</dbReference>
<dbReference type="Proteomes" id="UP000095228">
    <property type="component" value="Chromosome"/>
</dbReference>
<dbReference type="PANTHER" id="PTHR33169:SF14">
    <property type="entry name" value="TRANSCRIPTIONAL REGULATOR RV3488"/>
    <property type="match status" value="1"/>
</dbReference>
<dbReference type="Pfam" id="PF03551">
    <property type="entry name" value="PadR"/>
    <property type="match status" value="1"/>
</dbReference>
<reference evidence="2 3" key="1">
    <citation type="submission" date="2016-06" db="EMBL/GenBank/DDBJ databases">
        <title>Three novel species with peptidoglycan cell walls form the new genus Lacunisphaera gen. nov. in the family Opitutaceae of the verrucomicrobial subdivision 4.</title>
        <authorList>
            <person name="Rast P."/>
            <person name="Gloeckner I."/>
            <person name="Jogler M."/>
            <person name="Boedeker C."/>
            <person name="Jeske O."/>
            <person name="Wiegand S."/>
            <person name="Reinhardt R."/>
            <person name="Schumann P."/>
            <person name="Rohde M."/>
            <person name="Spring S."/>
            <person name="Gloeckner F.O."/>
            <person name="Jogler C."/>
        </authorList>
    </citation>
    <scope>NUCLEOTIDE SEQUENCE [LARGE SCALE GENOMIC DNA]</scope>
    <source>
        <strain evidence="2 3">IG16b</strain>
    </source>
</reference>
<dbReference type="Gene3D" id="1.10.10.10">
    <property type="entry name" value="Winged helix-like DNA-binding domain superfamily/Winged helix DNA-binding domain"/>
    <property type="match status" value="1"/>
</dbReference>
<evidence type="ECO:0000313" key="2">
    <source>
        <dbReference type="EMBL" id="AOS44517.1"/>
    </source>
</evidence>
<dbReference type="PATRIC" id="fig|1838286.3.peg.1596"/>
<proteinExistence type="predicted"/>
<dbReference type="STRING" id="1838286.Verru16b_01579"/>
<dbReference type="SUPFAM" id="SSF46785">
    <property type="entry name" value="Winged helix' DNA-binding domain"/>
    <property type="match status" value="1"/>
</dbReference>
<dbReference type="EMBL" id="CP016094">
    <property type="protein sequence ID" value="AOS44517.1"/>
    <property type="molecule type" value="Genomic_DNA"/>
</dbReference>
<sequence>MAAKSDLLQGTLDMLVLRVLSRGELHGWGITQKLEQLSRSALQVDEGSLYPSLYRMEEKGWIEAEWKLTEKNRRAKYYTLTRAGRKQLEVEQAGWDRMTAIIAQVMQGA</sequence>
<dbReference type="PANTHER" id="PTHR33169">
    <property type="entry name" value="PADR-FAMILY TRANSCRIPTIONAL REGULATOR"/>
    <property type="match status" value="1"/>
</dbReference>
<dbReference type="OrthoDB" id="9808017at2"/>